<feature type="domain" description="Peptidase S1" evidence="3">
    <location>
        <begin position="64"/>
        <end position="216"/>
    </location>
</feature>
<proteinExistence type="predicted"/>
<dbReference type="InterPro" id="IPR009003">
    <property type="entry name" value="Peptidase_S1_PA"/>
</dbReference>
<feature type="chain" id="PRO_5008582730" description="Peptidase S1 domain-containing protein" evidence="2">
    <location>
        <begin position="20"/>
        <end position="216"/>
    </location>
</feature>
<accession>A0A1B6FBH6</accession>
<dbReference type="InterPro" id="IPR043504">
    <property type="entry name" value="Peptidase_S1_PA_chymotrypsin"/>
</dbReference>
<evidence type="ECO:0000256" key="2">
    <source>
        <dbReference type="SAM" id="SignalP"/>
    </source>
</evidence>
<dbReference type="EMBL" id="GECZ01022173">
    <property type="protein sequence ID" value="JAS47596.1"/>
    <property type="molecule type" value="Transcribed_RNA"/>
</dbReference>
<dbReference type="AlphaFoldDB" id="A0A1B6FBH6"/>
<dbReference type="PROSITE" id="PS50240">
    <property type="entry name" value="TRYPSIN_DOM"/>
    <property type="match status" value="1"/>
</dbReference>
<organism evidence="4">
    <name type="scientific">Cuerna arida</name>
    <dbReference type="NCBI Taxonomy" id="1464854"/>
    <lineage>
        <taxon>Eukaryota</taxon>
        <taxon>Metazoa</taxon>
        <taxon>Ecdysozoa</taxon>
        <taxon>Arthropoda</taxon>
        <taxon>Hexapoda</taxon>
        <taxon>Insecta</taxon>
        <taxon>Pterygota</taxon>
        <taxon>Neoptera</taxon>
        <taxon>Paraneoptera</taxon>
        <taxon>Hemiptera</taxon>
        <taxon>Auchenorrhyncha</taxon>
        <taxon>Membracoidea</taxon>
        <taxon>Cicadellidae</taxon>
        <taxon>Cicadellinae</taxon>
        <taxon>Proconiini</taxon>
        <taxon>Cuerna</taxon>
    </lineage>
</organism>
<dbReference type="InterPro" id="IPR001314">
    <property type="entry name" value="Peptidase_S1A"/>
</dbReference>
<dbReference type="Gene3D" id="2.40.10.10">
    <property type="entry name" value="Trypsin-like serine proteases"/>
    <property type="match status" value="1"/>
</dbReference>
<dbReference type="GO" id="GO:0006508">
    <property type="term" value="P:proteolysis"/>
    <property type="evidence" value="ECO:0007669"/>
    <property type="project" value="InterPro"/>
</dbReference>
<dbReference type="SUPFAM" id="SSF50494">
    <property type="entry name" value="Trypsin-like serine proteases"/>
    <property type="match status" value="1"/>
</dbReference>
<evidence type="ECO:0000313" key="4">
    <source>
        <dbReference type="EMBL" id="JAS47596.1"/>
    </source>
</evidence>
<evidence type="ECO:0000256" key="1">
    <source>
        <dbReference type="ARBA" id="ARBA00023157"/>
    </source>
</evidence>
<dbReference type="SMART" id="SM00020">
    <property type="entry name" value="Tryp_SPc"/>
    <property type="match status" value="1"/>
</dbReference>
<dbReference type="Pfam" id="PF00089">
    <property type="entry name" value="Trypsin"/>
    <property type="match status" value="1"/>
</dbReference>
<dbReference type="FunFam" id="2.40.10.10:FF:000068">
    <property type="entry name" value="transmembrane protease serine 2"/>
    <property type="match status" value="1"/>
</dbReference>
<dbReference type="GO" id="GO:0004252">
    <property type="term" value="F:serine-type endopeptidase activity"/>
    <property type="evidence" value="ECO:0007669"/>
    <property type="project" value="InterPro"/>
</dbReference>
<evidence type="ECO:0000259" key="3">
    <source>
        <dbReference type="PROSITE" id="PS50240"/>
    </source>
</evidence>
<keyword evidence="1" id="KW-1015">Disulfide bond</keyword>
<dbReference type="PANTHER" id="PTHR24252">
    <property type="entry name" value="ACROSIN-RELATED"/>
    <property type="match status" value="1"/>
</dbReference>
<dbReference type="InterPro" id="IPR018114">
    <property type="entry name" value="TRYPSIN_HIS"/>
</dbReference>
<dbReference type="PANTHER" id="PTHR24252:SF7">
    <property type="entry name" value="HYALIN"/>
    <property type="match status" value="1"/>
</dbReference>
<sequence length="216" mass="23874">MVRFGRASCLIIILVTVHATPYEREFRSGGFPKFPLARGNLEQCGSRTVSHFAQRSGSAAIAKIVGGSTAPYGAYPWQVEIQAYRAGSRRFEHHCGGAVVGDRLVLTAAHCFANLDYPEKIRLIVGKVNLSGRDRHERIYKAEKIVIHPDFRKDGPHSNDIAMIKVRSSSEGGIHFNSYVQPICLPETFTQRVATGDWCTVTGWGAQSQDDLENLS</sequence>
<gene>
    <name evidence="4" type="ORF">g.15467</name>
</gene>
<dbReference type="InterPro" id="IPR001254">
    <property type="entry name" value="Trypsin_dom"/>
</dbReference>
<dbReference type="CDD" id="cd00190">
    <property type="entry name" value="Tryp_SPc"/>
    <property type="match status" value="1"/>
</dbReference>
<dbReference type="PROSITE" id="PS00134">
    <property type="entry name" value="TRYPSIN_HIS"/>
    <property type="match status" value="1"/>
</dbReference>
<name>A0A1B6FBH6_9HEMI</name>
<reference evidence="4" key="1">
    <citation type="submission" date="2015-11" db="EMBL/GenBank/DDBJ databases">
        <title>De novo transcriptome assembly of four potential Pierce s Disease insect vectors from Arizona vineyards.</title>
        <authorList>
            <person name="Tassone E.E."/>
        </authorList>
    </citation>
    <scope>NUCLEOTIDE SEQUENCE</scope>
</reference>
<feature type="signal peptide" evidence="2">
    <location>
        <begin position="1"/>
        <end position="19"/>
    </location>
</feature>
<dbReference type="PRINTS" id="PR00722">
    <property type="entry name" value="CHYMOTRYPSIN"/>
</dbReference>
<protein>
    <recommendedName>
        <fullName evidence="3">Peptidase S1 domain-containing protein</fullName>
    </recommendedName>
</protein>
<keyword evidence="2" id="KW-0732">Signal</keyword>
<feature type="non-terminal residue" evidence="4">
    <location>
        <position position="216"/>
    </location>
</feature>